<proteinExistence type="predicted"/>
<evidence type="ECO:0000313" key="2">
    <source>
        <dbReference type="Proteomes" id="UP000053758"/>
    </source>
</evidence>
<dbReference type="HOGENOM" id="CLU_828992_0_0_1"/>
<dbReference type="AlphaFoldDB" id="A0A081CKI4"/>
<gene>
    <name evidence="1" type="ORF">PAN0_017c5406</name>
</gene>
<organism evidence="1 2">
    <name type="scientific">Pseudozyma antarctica</name>
    <name type="common">Yeast</name>
    <name type="synonym">Candida antarctica</name>
    <dbReference type="NCBI Taxonomy" id="84753"/>
    <lineage>
        <taxon>Eukaryota</taxon>
        <taxon>Fungi</taxon>
        <taxon>Dikarya</taxon>
        <taxon>Basidiomycota</taxon>
        <taxon>Ustilaginomycotina</taxon>
        <taxon>Ustilaginomycetes</taxon>
        <taxon>Ustilaginales</taxon>
        <taxon>Ustilaginaceae</taxon>
        <taxon>Moesziomyces</taxon>
    </lineage>
</organism>
<name>A0A081CKI4_PSEA2</name>
<reference evidence="2" key="1">
    <citation type="journal article" date="2014" name="Genome Announc.">
        <title>Draft Genome Sequence of the Yeast Pseudozyma antarctica Type Strain JCM10317, a Producer of the Glycolipid Biosurfactants, Mannosylerythritol Lipids.</title>
        <authorList>
            <person name="Saika A."/>
            <person name="Koike H."/>
            <person name="Hori T."/>
            <person name="Fukuoka T."/>
            <person name="Sato S."/>
            <person name="Habe H."/>
            <person name="Kitamoto D."/>
            <person name="Morita T."/>
        </authorList>
    </citation>
    <scope>NUCLEOTIDE SEQUENCE [LARGE SCALE GENOMIC DNA]</scope>
    <source>
        <strain evidence="2">JCM 10317</strain>
    </source>
</reference>
<dbReference type="Proteomes" id="UP000053758">
    <property type="component" value="Unassembled WGS sequence"/>
</dbReference>
<evidence type="ECO:0000313" key="1">
    <source>
        <dbReference type="EMBL" id="GAK67180.1"/>
    </source>
</evidence>
<dbReference type="GeneID" id="26306219"/>
<keyword evidence="2" id="KW-1185">Reference proteome</keyword>
<dbReference type="RefSeq" id="XP_014654467.1">
    <property type="nucleotide sequence ID" value="XM_014798981.1"/>
</dbReference>
<dbReference type="EMBL" id="DF830084">
    <property type="protein sequence ID" value="GAK67180.1"/>
    <property type="molecule type" value="Genomic_DNA"/>
</dbReference>
<sequence>MENLQVQLQAWRTCKFNCRHGELAAQLLELVRQTMLHKEDSSKDDDEPTPIIISSDDNGDDVPTVLNTTFLVPKTTKSLILRVCTPSSPSTWIVKCRPCYKGKRTNPECHHKHWLLPKRVSKWFRLVAYEDHSEAHADCVVYRKLDVFAHPQHNHLSPKDYKFVDHEVRAKYCVAWQEIANVGNATATCCQRSATPLPSTTALTACNNSSNTVDALASRINLSFHRVCAALSGVSTLDVPATSMRRVQRAAEELFNKSAEYYRNTRYSEAERNSLLAERWEQEELEKIKGPRKQIWQTKEQPHTESCYMIAKQHCSSCNVCHAEGKVCTPHDPAI</sequence>
<protein>
    <submittedName>
        <fullName evidence="1">Uncharacterized protein</fullName>
    </submittedName>
</protein>
<accession>A0A081CKI4</accession>